<dbReference type="GO" id="GO:0004553">
    <property type="term" value="F:hydrolase activity, hydrolyzing O-glycosyl compounds"/>
    <property type="evidence" value="ECO:0007669"/>
    <property type="project" value="TreeGrafter"/>
</dbReference>
<keyword evidence="3" id="KW-0645">Protease</keyword>
<dbReference type="Pfam" id="PF12146">
    <property type="entry name" value="Hydrolase_4"/>
    <property type="match status" value="1"/>
</dbReference>
<sequence length="250" mass="27399">MPNKTETDSVCKKITFSSDGFLLNGTLHLPPVPRPPVVIGSHGLFSDGDSPKQIALAEACNQCGIAFFRFDHRGCGQSEGVFNDVTSLQARCNDLTDAIKILRSGNDTENRTGLFGSSLGGAACLTVASVLDVDSLVTVAAPVRITSDIEAINAIENSANSNMPDTLFYKKNLQFDISDKLSMIRNILIFHGDADDVVPVSHAREIWEKAGDPKKLIIQRQGDHRISDEIHQKEFIKETVSWFRTTLLQQ</sequence>
<name>A0A975BN41_9BACT</name>
<dbReference type="PANTHER" id="PTHR16138:SF7">
    <property type="entry name" value="PALMITOYL-PROTEIN THIOESTERASE ABHD10, MITOCHONDRIAL"/>
    <property type="match status" value="1"/>
</dbReference>
<keyword evidence="4" id="KW-1185">Reference proteome</keyword>
<evidence type="ECO:0000313" key="3">
    <source>
        <dbReference type="EMBL" id="QTA87955.1"/>
    </source>
</evidence>
<dbReference type="Proteomes" id="UP000663722">
    <property type="component" value="Chromosome"/>
</dbReference>
<dbReference type="GO" id="GO:0008474">
    <property type="term" value="F:palmitoyl-(protein) hydrolase activity"/>
    <property type="evidence" value="ECO:0007669"/>
    <property type="project" value="TreeGrafter"/>
</dbReference>
<dbReference type="SUPFAM" id="SSF53474">
    <property type="entry name" value="alpha/beta-Hydrolases"/>
    <property type="match status" value="1"/>
</dbReference>
<dbReference type="InterPro" id="IPR029058">
    <property type="entry name" value="AB_hydrolase_fold"/>
</dbReference>
<accession>A0A975BN41</accession>
<evidence type="ECO:0000256" key="1">
    <source>
        <dbReference type="ARBA" id="ARBA00022801"/>
    </source>
</evidence>
<dbReference type="PANTHER" id="PTHR16138">
    <property type="entry name" value="MYCOPHENOLIC ACID ACYL-GLUCURONIDE ESTERASE, MITOCHONDRIAL"/>
    <property type="match status" value="1"/>
</dbReference>
<gene>
    <name evidence="3" type="ORF">dnm_039940</name>
</gene>
<reference evidence="3" key="1">
    <citation type="journal article" date="2021" name="Microb. Physiol.">
        <title>Proteogenomic Insights into the Physiology of Marine, Sulfate-Reducing, Filamentous Desulfonema limicola and Desulfonema magnum.</title>
        <authorList>
            <person name="Schnaars V."/>
            <person name="Wohlbrand L."/>
            <person name="Scheve S."/>
            <person name="Hinrichs C."/>
            <person name="Reinhardt R."/>
            <person name="Rabus R."/>
        </authorList>
    </citation>
    <scope>NUCLEOTIDE SEQUENCE</scope>
    <source>
        <strain evidence="3">4be13</strain>
    </source>
</reference>
<evidence type="ECO:0000259" key="2">
    <source>
        <dbReference type="Pfam" id="PF12146"/>
    </source>
</evidence>
<feature type="domain" description="Serine aminopeptidase S33" evidence="2">
    <location>
        <begin position="37"/>
        <end position="154"/>
    </location>
</feature>
<protein>
    <submittedName>
        <fullName evidence="3">Serine aminopeptidase, S33-type</fullName>
    </submittedName>
</protein>
<keyword evidence="1" id="KW-0378">Hydrolase</keyword>
<dbReference type="InterPro" id="IPR052382">
    <property type="entry name" value="ABHD10_acyl-thioesterase"/>
</dbReference>
<proteinExistence type="predicted"/>
<evidence type="ECO:0000313" key="4">
    <source>
        <dbReference type="Proteomes" id="UP000663722"/>
    </source>
</evidence>
<dbReference type="AlphaFoldDB" id="A0A975BN41"/>
<keyword evidence="3" id="KW-0031">Aminopeptidase</keyword>
<dbReference type="InterPro" id="IPR022742">
    <property type="entry name" value="Hydrolase_4"/>
</dbReference>
<dbReference type="Gene3D" id="3.40.50.1820">
    <property type="entry name" value="alpha/beta hydrolase"/>
    <property type="match status" value="1"/>
</dbReference>
<dbReference type="KEGG" id="dmm:dnm_039940"/>
<dbReference type="GO" id="GO:0004177">
    <property type="term" value="F:aminopeptidase activity"/>
    <property type="evidence" value="ECO:0007669"/>
    <property type="project" value="UniProtKB-KW"/>
</dbReference>
<organism evidence="3 4">
    <name type="scientific">Desulfonema magnum</name>
    <dbReference type="NCBI Taxonomy" id="45655"/>
    <lineage>
        <taxon>Bacteria</taxon>
        <taxon>Pseudomonadati</taxon>
        <taxon>Thermodesulfobacteriota</taxon>
        <taxon>Desulfobacteria</taxon>
        <taxon>Desulfobacterales</taxon>
        <taxon>Desulfococcaceae</taxon>
        <taxon>Desulfonema</taxon>
    </lineage>
</organism>
<dbReference type="EMBL" id="CP061800">
    <property type="protein sequence ID" value="QTA87955.1"/>
    <property type="molecule type" value="Genomic_DNA"/>
</dbReference>
<dbReference type="RefSeq" id="WP_207682937.1">
    <property type="nucleotide sequence ID" value="NZ_CP061800.1"/>
</dbReference>